<evidence type="ECO:0000256" key="2">
    <source>
        <dbReference type="ARBA" id="ARBA00017294"/>
    </source>
</evidence>
<evidence type="ECO:0000256" key="3">
    <source>
        <dbReference type="SAM" id="MobiDB-lite"/>
    </source>
</evidence>
<evidence type="ECO:0000313" key="5">
    <source>
        <dbReference type="EMBL" id="WAR23877.1"/>
    </source>
</evidence>
<evidence type="ECO:0000313" key="6">
    <source>
        <dbReference type="Proteomes" id="UP001164746"/>
    </source>
</evidence>
<dbReference type="InterPro" id="IPR018034">
    <property type="entry name" value="Kri1"/>
</dbReference>
<feature type="domain" description="Kri1-like C-terminal" evidence="4">
    <location>
        <begin position="412"/>
        <end position="452"/>
    </location>
</feature>
<feature type="region of interest" description="Disordered" evidence="3">
    <location>
        <begin position="52"/>
        <end position="73"/>
    </location>
</feature>
<feature type="compositionally biased region" description="Basic residues" evidence="3">
    <location>
        <begin position="570"/>
        <end position="580"/>
    </location>
</feature>
<feature type="compositionally biased region" description="Acidic residues" evidence="3">
    <location>
        <begin position="526"/>
        <end position="549"/>
    </location>
</feature>
<protein>
    <recommendedName>
        <fullName evidence="2">Protein KRI1 homolog</fullName>
    </recommendedName>
</protein>
<keyword evidence="6" id="KW-1185">Reference proteome</keyword>
<dbReference type="EMBL" id="CP111024">
    <property type="protein sequence ID" value="WAR23877.1"/>
    <property type="molecule type" value="Genomic_DNA"/>
</dbReference>
<gene>
    <name evidence="5" type="ORF">MAR_037546</name>
</gene>
<name>A0ABY7FS77_MYAAR</name>
<feature type="compositionally biased region" description="Acidic residues" evidence="3">
    <location>
        <begin position="362"/>
        <end position="386"/>
    </location>
</feature>
<comment type="similarity">
    <text evidence="1">Belongs to the KRI1 family.</text>
</comment>
<evidence type="ECO:0000256" key="1">
    <source>
        <dbReference type="ARBA" id="ARBA00007473"/>
    </source>
</evidence>
<reference evidence="5" key="1">
    <citation type="submission" date="2022-11" db="EMBL/GenBank/DDBJ databases">
        <title>Centuries of genome instability and evolution in soft-shell clam transmissible cancer (bioRxiv).</title>
        <authorList>
            <person name="Hart S.F.M."/>
            <person name="Yonemitsu M.A."/>
            <person name="Giersch R.M."/>
            <person name="Beal B.F."/>
            <person name="Arriagada G."/>
            <person name="Davis B.W."/>
            <person name="Ostrander E.A."/>
            <person name="Goff S.P."/>
            <person name="Metzger M.J."/>
        </authorList>
    </citation>
    <scope>NUCLEOTIDE SEQUENCE</scope>
    <source>
        <strain evidence="5">MELC-2E11</strain>
        <tissue evidence="5">Siphon/mantle</tissue>
    </source>
</reference>
<dbReference type="Proteomes" id="UP001164746">
    <property type="component" value="Chromosome 13"/>
</dbReference>
<feature type="region of interest" description="Disordered" evidence="3">
    <location>
        <begin position="123"/>
        <end position="150"/>
    </location>
</feature>
<feature type="compositionally biased region" description="Basic and acidic residues" evidence="3">
    <location>
        <begin position="706"/>
        <end position="723"/>
    </location>
</feature>
<feature type="compositionally biased region" description="Basic and acidic residues" evidence="3">
    <location>
        <begin position="643"/>
        <end position="670"/>
    </location>
</feature>
<sequence>MLSSVKLLESKLRTTSTKPGILPDALTQQLERDWLRTLSALKSKDPRIYQKDIKFYDDEDSNQETGEKKKKKDKPVFLKDYERKVLLEKGGVVDESAEMRASTSGQLTYHEEQEKIRKSIVKAVESSGSDSETEDGLLVPRQKSQTEKQKEEADYLEWIKGQKDDVGADKEVGVELEPLKNYWQSRGLDEGEKFLKNYILNKQYLDNDDEEMPTYDEIVNEEDEDLSDDDELLVKQADFERKYNFRFEEPDAAEERKKQDKEKKREDLKQMKKLKRQEILDKIGQLQKITGNKQLAFNEDDLDEDFDPAKHDEMMEKQFNDQYYGEDGGEEVKPTFEMSDDEYDTEKWENWTGNEGGSGDQGFDEEGEPNIDDPDFCMDADYDPVADQERKLKKKSKKKHKLAQALSTKKPVFDPNIIDDIPCRFKYRKVTPNNYGLSVDEILKARDKELNATEDEEQIDIKVFTANEEEAEEKAASSTAAGNKGEAGGKKKRKRGKKKKQNTGVETADSSQENNGNSQENVGSSQEEEEEKVDDGSMDEDVEGEEEGDVVVRTADNVTKVGETGGESGKKRRKRKKKKNAANVDAGVVDNSQDKPGNGSGGNVKAVLDDHVGNKIGANSDARKRKLDDGDTEAPGKKKKQKKDNTATRNQTDKASDHNDVTLDQKLSKAERRKLKNQRRKEGKKLQMSDERLKAYGINPKKYKYMSKEELHQVKPRKENKQT</sequence>
<feature type="compositionally biased region" description="Low complexity" evidence="3">
    <location>
        <begin position="510"/>
        <end position="525"/>
    </location>
</feature>
<feature type="region of interest" description="Disordered" evidence="3">
    <location>
        <begin position="341"/>
        <end position="417"/>
    </location>
</feature>
<accession>A0ABY7FS77</accession>
<dbReference type="InterPro" id="IPR024626">
    <property type="entry name" value="Kri1-like_C"/>
</dbReference>
<feature type="region of interest" description="Disordered" evidence="3">
    <location>
        <begin position="250"/>
        <end position="270"/>
    </location>
</feature>
<dbReference type="PANTHER" id="PTHR14490">
    <property type="entry name" value="ZINC FINGER, ZZ TYPE"/>
    <property type="match status" value="1"/>
</dbReference>
<dbReference type="Pfam" id="PF05178">
    <property type="entry name" value="Kri1"/>
    <property type="match status" value="1"/>
</dbReference>
<dbReference type="Pfam" id="PF12936">
    <property type="entry name" value="Kri1_C"/>
    <property type="match status" value="1"/>
</dbReference>
<feature type="compositionally biased region" description="Basic residues" evidence="3">
    <location>
        <begin position="490"/>
        <end position="501"/>
    </location>
</feature>
<dbReference type="PANTHER" id="PTHR14490:SF5">
    <property type="entry name" value="PROTEIN KRI1 HOMOLOG"/>
    <property type="match status" value="1"/>
</dbReference>
<feature type="compositionally biased region" description="Basic and acidic residues" evidence="3">
    <location>
        <begin position="684"/>
        <end position="694"/>
    </location>
</feature>
<feature type="compositionally biased region" description="Basic residues" evidence="3">
    <location>
        <begin position="671"/>
        <end position="683"/>
    </location>
</feature>
<feature type="compositionally biased region" description="Basic residues" evidence="3">
    <location>
        <begin position="391"/>
        <end position="402"/>
    </location>
</feature>
<feature type="region of interest" description="Disordered" evidence="3">
    <location>
        <begin position="450"/>
        <end position="723"/>
    </location>
</feature>
<proteinExistence type="inferred from homology"/>
<organism evidence="5 6">
    <name type="scientific">Mya arenaria</name>
    <name type="common">Soft-shell clam</name>
    <dbReference type="NCBI Taxonomy" id="6604"/>
    <lineage>
        <taxon>Eukaryota</taxon>
        <taxon>Metazoa</taxon>
        <taxon>Spiralia</taxon>
        <taxon>Lophotrochozoa</taxon>
        <taxon>Mollusca</taxon>
        <taxon>Bivalvia</taxon>
        <taxon>Autobranchia</taxon>
        <taxon>Heteroconchia</taxon>
        <taxon>Euheterodonta</taxon>
        <taxon>Imparidentia</taxon>
        <taxon>Neoheterodontei</taxon>
        <taxon>Myida</taxon>
        <taxon>Myoidea</taxon>
        <taxon>Myidae</taxon>
        <taxon>Mya</taxon>
    </lineage>
</organism>
<evidence type="ECO:0000259" key="4">
    <source>
        <dbReference type="Pfam" id="PF12936"/>
    </source>
</evidence>